<reference evidence="2 3" key="1">
    <citation type="submission" date="2023-09" db="EMBL/GenBank/DDBJ databases">
        <title>Whole genome shotgun sequencing (WGS) of Bosea sp. ZW T0_25, isolated from stored onions (Allium cepa).</title>
        <authorList>
            <person name="Stoll D.A."/>
            <person name="Huch M."/>
        </authorList>
    </citation>
    <scope>NUCLEOTIDE SEQUENCE [LARGE SCALE GENOMIC DNA]</scope>
    <source>
        <strain evidence="2 3">ZW T0_25</strain>
    </source>
</reference>
<evidence type="ECO:0000256" key="1">
    <source>
        <dbReference type="SAM" id="SignalP"/>
    </source>
</evidence>
<evidence type="ECO:0000313" key="2">
    <source>
        <dbReference type="EMBL" id="MDU0341773.1"/>
    </source>
</evidence>
<dbReference type="RefSeq" id="WP_316019585.1">
    <property type="nucleotide sequence ID" value="NZ_JAWDID010000028.1"/>
</dbReference>
<accession>A0ABU3SAH0</accession>
<name>A0ABU3SAH0_9HYPH</name>
<sequence>MSPWHALAILRPACLAAVIALGAPQVGLGSDGNLQSVLLEAGCPRFQLEKLFDRDGVTSYRANCFGSAHKVVIVSCIRGVCARDGTQEEQPE</sequence>
<feature type="signal peptide" evidence="1">
    <location>
        <begin position="1"/>
        <end position="22"/>
    </location>
</feature>
<gene>
    <name evidence="2" type="ORF">RKE40_17870</name>
</gene>
<comment type="caution">
    <text evidence="2">The sequence shown here is derived from an EMBL/GenBank/DDBJ whole genome shotgun (WGS) entry which is preliminary data.</text>
</comment>
<dbReference type="Proteomes" id="UP001254257">
    <property type="component" value="Unassembled WGS sequence"/>
</dbReference>
<dbReference type="EMBL" id="JAWDID010000028">
    <property type="protein sequence ID" value="MDU0341773.1"/>
    <property type="molecule type" value="Genomic_DNA"/>
</dbReference>
<feature type="chain" id="PRO_5047297994" description="Secreted protein" evidence="1">
    <location>
        <begin position="23"/>
        <end position="92"/>
    </location>
</feature>
<proteinExistence type="predicted"/>
<keyword evidence="3" id="KW-1185">Reference proteome</keyword>
<keyword evidence="1" id="KW-0732">Signal</keyword>
<evidence type="ECO:0008006" key="4">
    <source>
        <dbReference type="Google" id="ProtNLM"/>
    </source>
</evidence>
<evidence type="ECO:0000313" key="3">
    <source>
        <dbReference type="Proteomes" id="UP001254257"/>
    </source>
</evidence>
<protein>
    <recommendedName>
        <fullName evidence="4">Secreted protein</fullName>
    </recommendedName>
</protein>
<organism evidence="2 3">
    <name type="scientific">Bosea rubneri</name>
    <dbReference type="NCBI Taxonomy" id="3075434"/>
    <lineage>
        <taxon>Bacteria</taxon>
        <taxon>Pseudomonadati</taxon>
        <taxon>Pseudomonadota</taxon>
        <taxon>Alphaproteobacteria</taxon>
        <taxon>Hyphomicrobiales</taxon>
        <taxon>Boseaceae</taxon>
        <taxon>Bosea</taxon>
    </lineage>
</organism>